<name>A0A437M7Z8_9SPHN</name>
<evidence type="ECO:0000313" key="2">
    <source>
        <dbReference type="Proteomes" id="UP000282971"/>
    </source>
</evidence>
<gene>
    <name evidence="1" type="ORF">EOD43_07530</name>
</gene>
<sequence>MDRSVLAGMAAAATIATSTGFGLAVGADASLIAFIRELGAQNVIAATAVIVAGLALRTTARSNAIARDTARHQLRAYVGIAKATIDPQDEVITFWFKNTGQTLASELYITSRGPRDIEHAASPLGFLQPGQEVHVLNYRGSPQSYDAGYTVRVAFRYHDIYGDICHEWHFAYHVPSGPIKDGSVELVSAGGASYIAHSITSAHLCAKSHAALAAASR</sequence>
<organism evidence="1 2">
    <name type="scientific">Sphingomonas crocodyli</name>
    <dbReference type="NCBI Taxonomy" id="1979270"/>
    <lineage>
        <taxon>Bacteria</taxon>
        <taxon>Pseudomonadati</taxon>
        <taxon>Pseudomonadota</taxon>
        <taxon>Alphaproteobacteria</taxon>
        <taxon>Sphingomonadales</taxon>
        <taxon>Sphingomonadaceae</taxon>
        <taxon>Sphingomonas</taxon>
    </lineage>
</organism>
<dbReference type="EMBL" id="SACN01000001">
    <property type="protein sequence ID" value="RVT93707.1"/>
    <property type="molecule type" value="Genomic_DNA"/>
</dbReference>
<accession>A0A437M7Z8</accession>
<dbReference type="Proteomes" id="UP000282971">
    <property type="component" value="Unassembled WGS sequence"/>
</dbReference>
<proteinExistence type="predicted"/>
<comment type="caution">
    <text evidence="1">The sequence shown here is derived from an EMBL/GenBank/DDBJ whole genome shotgun (WGS) entry which is preliminary data.</text>
</comment>
<keyword evidence="2" id="KW-1185">Reference proteome</keyword>
<reference evidence="1 2" key="1">
    <citation type="submission" date="2019-01" db="EMBL/GenBank/DDBJ databases">
        <authorList>
            <person name="Chen W.-M."/>
        </authorList>
    </citation>
    <scope>NUCLEOTIDE SEQUENCE [LARGE SCALE GENOMIC DNA]</scope>
    <source>
        <strain evidence="1 2">CCP-7</strain>
    </source>
</reference>
<dbReference type="AlphaFoldDB" id="A0A437M7Z8"/>
<protein>
    <submittedName>
        <fullName evidence="1">Uncharacterized protein</fullName>
    </submittedName>
</protein>
<evidence type="ECO:0000313" key="1">
    <source>
        <dbReference type="EMBL" id="RVT93707.1"/>
    </source>
</evidence>
<dbReference type="RefSeq" id="WP_127742588.1">
    <property type="nucleotide sequence ID" value="NZ_SACN01000001.1"/>
</dbReference>